<evidence type="ECO:0000313" key="2">
    <source>
        <dbReference type="EMBL" id="MFD2245843.1"/>
    </source>
</evidence>
<proteinExistence type="predicted"/>
<comment type="caution">
    <text evidence="2">The sequence shown here is derived from an EMBL/GenBank/DDBJ whole genome shotgun (WGS) entry which is preliminary data.</text>
</comment>
<evidence type="ECO:0000256" key="1">
    <source>
        <dbReference type="SAM" id="Phobius"/>
    </source>
</evidence>
<sequence length="230" mass="25735">MLSQRESKIEDFAYDYLSSYYRKQYLVSDLYVGKQEQTKHGQEVNGLFSLKKNDGAFFAATLSTSHSNKLAALLNNYKKKGLSKLRYITAVVVLAGTAALGYLSGHWALLWIMPLLAAVTGFIIHTLLEVRSLNKELEKAVDAVKKQPANERWLGISISSMSFRNNSLADKLLQICQQKGVGLITVGKRAKVVLLQEPRTSICRKGDYLSHYAAEVRIRKSLTDAFMKVA</sequence>
<keyword evidence="1" id="KW-1133">Transmembrane helix</keyword>
<dbReference type="Proteomes" id="UP001597374">
    <property type="component" value="Unassembled WGS sequence"/>
</dbReference>
<keyword evidence="1" id="KW-0812">Transmembrane</keyword>
<gene>
    <name evidence="2" type="ORF">ACFSKP_06225</name>
</gene>
<dbReference type="RefSeq" id="WP_250427490.1">
    <property type="nucleotide sequence ID" value="NZ_JALPRR010000001.1"/>
</dbReference>
<keyword evidence="1" id="KW-0472">Membrane</keyword>
<reference evidence="3" key="1">
    <citation type="journal article" date="2019" name="Int. J. Syst. Evol. Microbiol.">
        <title>The Global Catalogue of Microorganisms (GCM) 10K type strain sequencing project: providing services to taxonomists for standard genome sequencing and annotation.</title>
        <authorList>
            <consortium name="The Broad Institute Genomics Platform"/>
            <consortium name="The Broad Institute Genome Sequencing Center for Infectious Disease"/>
            <person name="Wu L."/>
            <person name="Ma J."/>
        </authorList>
    </citation>
    <scope>NUCLEOTIDE SEQUENCE [LARGE SCALE GENOMIC DNA]</scope>
    <source>
        <strain evidence="3">CGMCC 4.1782</strain>
    </source>
</reference>
<dbReference type="EMBL" id="JBHUIM010000001">
    <property type="protein sequence ID" value="MFD2245843.1"/>
    <property type="molecule type" value="Genomic_DNA"/>
</dbReference>
<feature type="transmembrane region" description="Helical" evidence="1">
    <location>
        <begin position="109"/>
        <end position="128"/>
    </location>
</feature>
<accession>A0ABW5CV17</accession>
<feature type="transmembrane region" description="Helical" evidence="1">
    <location>
        <begin position="85"/>
        <end position="103"/>
    </location>
</feature>
<name>A0ABW5CV17_9BACT</name>
<evidence type="ECO:0000313" key="3">
    <source>
        <dbReference type="Proteomes" id="UP001597374"/>
    </source>
</evidence>
<organism evidence="2 3">
    <name type="scientific">Pontibacter ruber</name>
    <dbReference type="NCBI Taxonomy" id="1343895"/>
    <lineage>
        <taxon>Bacteria</taxon>
        <taxon>Pseudomonadati</taxon>
        <taxon>Bacteroidota</taxon>
        <taxon>Cytophagia</taxon>
        <taxon>Cytophagales</taxon>
        <taxon>Hymenobacteraceae</taxon>
        <taxon>Pontibacter</taxon>
    </lineage>
</organism>
<keyword evidence="3" id="KW-1185">Reference proteome</keyword>
<protein>
    <submittedName>
        <fullName evidence="2">Uncharacterized protein</fullName>
    </submittedName>
</protein>